<evidence type="ECO:0000256" key="1">
    <source>
        <dbReference type="SAM" id="MobiDB-lite"/>
    </source>
</evidence>
<dbReference type="AlphaFoldDB" id="A0A1F6H0Z8"/>
<feature type="chain" id="PRO_5009524871" description="DUF1795 domain-containing protein" evidence="2">
    <location>
        <begin position="23"/>
        <end position="189"/>
    </location>
</feature>
<evidence type="ECO:0000313" key="4">
    <source>
        <dbReference type="Proteomes" id="UP000177583"/>
    </source>
</evidence>
<keyword evidence="2" id="KW-0732">Signal</keyword>
<feature type="signal peptide" evidence="2">
    <location>
        <begin position="1"/>
        <end position="22"/>
    </location>
</feature>
<feature type="region of interest" description="Disordered" evidence="1">
    <location>
        <begin position="26"/>
        <end position="48"/>
    </location>
</feature>
<name>A0A1F6H0Z8_9PROT</name>
<accession>A0A1F6H0Z8</accession>
<proteinExistence type="predicted"/>
<feature type="compositionally biased region" description="Low complexity" evidence="1">
    <location>
        <begin position="38"/>
        <end position="48"/>
    </location>
</feature>
<protein>
    <recommendedName>
        <fullName evidence="5">DUF1795 domain-containing protein</fullName>
    </recommendedName>
</protein>
<organism evidence="3 4">
    <name type="scientific">Candidatus Lambdaproteobacteria bacterium RIFOXYD2_FULL_56_26</name>
    <dbReference type="NCBI Taxonomy" id="1817773"/>
    <lineage>
        <taxon>Bacteria</taxon>
        <taxon>Pseudomonadati</taxon>
        <taxon>Pseudomonadota</taxon>
        <taxon>Candidatus Lambdaproteobacteria</taxon>
    </lineage>
</organism>
<reference evidence="3 4" key="1">
    <citation type="journal article" date="2016" name="Nat. Commun.">
        <title>Thousands of microbial genomes shed light on interconnected biogeochemical processes in an aquifer system.</title>
        <authorList>
            <person name="Anantharaman K."/>
            <person name="Brown C.T."/>
            <person name="Hug L.A."/>
            <person name="Sharon I."/>
            <person name="Castelle C.J."/>
            <person name="Probst A.J."/>
            <person name="Thomas B.C."/>
            <person name="Singh A."/>
            <person name="Wilkins M.J."/>
            <person name="Karaoz U."/>
            <person name="Brodie E.L."/>
            <person name="Williams K.H."/>
            <person name="Hubbard S.S."/>
            <person name="Banfield J.F."/>
        </authorList>
    </citation>
    <scope>NUCLEOTIDE SEQUENCE [LARGE SCALE GENOMIC DNA]</scope>
</reference>
<dbReference type="PROSITE" id="PS51257">
    <property type="entry name" value="PROKAR_LIPOPROTEIN"/>
    <property type="match status" value="1"/>
</dbReference>
<evidence type="ECO:0000313" key="3">
    <source>
        <dbReference type="EMBL" id="OGH04001.1"/>
    </source>
</evidence>
<sequence>MPFKTTLLTVLALALLSGCGGGTDLKETPKGDLGTGSTGPSLSSTQSTQTLAAPDGTWIGSLSLDLGYFTPLYSAAGPTDDLYALLASSQSSLQLSLVRILGRPDTACRYQAALLARDQGFTTGEAGFKTNRQGLELYQARASNNADFRVFTCAKIKGQVGVILSAQASSAADLEAIPFYGLLHSLKGL</sequence>
<gene>
    <name evidence="3" type="ORF">A2557_11290</name>
</gene>
<comment type="caution">
    <text evidence="3">The sequence shown here is derived from an EMBL/GenBank/DDBJ whole genome shotgun (WGS) entry which is preliminary data.</text>
</comment>
<dbReference type="EMBL" id="MFNF01000008">
    <property type="protein sequence ID" value="OGH04001.1"/>
    <property type="molecule type" value="Genomic_DNA"/>
</dbReference>
<dbReference type="Proteomes" id="UP000177583">
    <property type="component" value="Unassembled WGS sequence"/>
</dbReference>
<evidence type="ECO:0000256" key="2">
    <source>
        <dbReference type="SAM" id="SignalP"/>
    </source>
</evidence>
<evidence type="ECO:0008006" key="5">
    <source>
        <dbReference type="Google" id="ProtNLM"/>
    </source>
</evidence>